<sequence length="64" mass="6676">MGPGQTRHELNLIEAATAAGVSRVVKLSVWRADEELTPIAGPPPTCSPPTVTTAASTPSRAPRR</sequence>
<dbReference type="Proteomes" id="UP000529783">
    <property type="component" value="Unassembled WGS sequence"/>
</dbReference>
<gene>
    <name evidence="2" type="ORF">BJY14_007427</name>
</gene>
<organism evidence="2 3">
    <name type="scientific">Actinomadura luteofluorescens</name>
    <dbReference type="NCBI Taxonomy" id="46163"/>
    <lineage>
        <taxon>Bacteria</taxon>
        <taxon>Bacillati</taxon>
        <taxon>Actinomycetota</taxon>
        <taxon>Actinomycetes</taxon>
        <taxon>Streptosporangiales</taxon>
        <taxon>Thermomonosporaceae</taxon>
        <taxon>Actinomadura</taxon>
    </lineage>
</organism>
<dbReference type="EMBL" id="JACCBA010000001">
    <property type="protein sequence ID" value="NYD51444.1"/>
    <property type="molecule type" value="Genomic_DNA"/>
</dbReference>
<evidence type="ECO:0000313" key="2">
    <source>
        <dbReference type="EMBL" id="NYD51444.1"/>
    </source>
</evidence>
<proteinExistence type="predicted"/>
<name>A0A7Y9JLF2_9ACTN</name>
<reference evidence="2 3" key="1">
    <citation type="submission" date="2020-07" db="EMBL/GenBank/DDBJ databases">
        <title>Sequencing the genomes of 1000 actinobacteria strains.</title>
        <authorList>
            <person name="Klenk H.-P."/>
        </authorList>
    </citation>
    <scope>NUCLEOTIDE SEQUENCE [LARGE SCALE GENOMIC DNA]</scope>
    <source>
        <strain evidence="2 3">DSM 40398</strain>
    </source>
</reference>
<evidence type="ECO:0000256" key="1">
    <source>
        <dbReference type="SAM" id="MobiDB-lite"/>
    </source>
</evidence>
<evidence type="ECO:0000313" key="3">
    <source>
        <dbReference type="Proteomes" id="UP000529783"/>
    </source>
</evidence>
<protein>
    <submittedName>
        <fullName evidence="2">Uncharacterized protein</fullName>
    </submittedName>
</protein>
<feature type="region of interest" description="Disordered" evidence="1">
    <location>
        <begin position="36"/>
        <end position="64"/>
    </location>
</feature>
<feature type="compositionally biased region" description="Low complexity" evidence="1">
    <location>
        <begin position="48"/>
        <end position="64"/>
    </location>
</feature>
<keyword evidence="3" id="KW-1185">Reference proteome</keyword>
<comment type="caution">
    <text evidence="2">The sequence shown here is derived from an EMBL/GenBank/DDBJ whole genome shotgun (WGS) entry which is preliminary data.</text>
</comment>
<dbReference type="AlphaFoldDB" id="A0A7Y9JLF2"/>
<dbReference type="RefSeq" id="WP_179847832.1">
    <property type="nucleotide sequence ID" value="NZ_JACCBA010000001.1"/>
</dbReference>
<accession>A0A7Y9JLF2</accession>